<evidence type="ECO:0000313" key="6">
    <source>
        <dbReference type="Proteomes" id="UP000623129"/>
    </source>
</evidence>
<sequence length="355" mass="41027">MSHRDREIATLLFAIAMDLGTVRSRKRFYSFRNATTYNQKEIDLEGETRGIVVRLKLLKRNGRQPSKMKRKQSGLIGPSHLLSFPLLKTIMVRVVKTSIHEENLINEAFNRCHFLLVKLMEHRHGWLFNAPVDVKGLRAIGYYDVVINPMDLGTVNCRLEKGRYSNPIEFAEDVRLTFHNAKKYNNRGDAAYNMAEELLEIFTVEWSKLEADFTPLLNNIERIENPSAGATSRINKGKGKGKEIASVRDLRVTDEKYGSWRKIFSEEFLPVTEDEGTQIEHPGVTEYCAKSDNEAEVHQLKGMLVASQEKLRETEEKLASLETENESLRKTMEHHQQECMKGFWNDFVENFRAWS</sequence>
<evidence type="ECO:0000256" key="3">
    <source>
        <dbReference type="SAM" id="Coils"/>
    </source>
</evidence>
<dbReference type="PRINTS" id="PR00503">
    <property type="entry name" value="BROMODOMAIN"/>
</dbReference>
<dbReference type="SMART" id="SM00297">
    <property type="entry name" value="BROMO"/>
    <property type="match status" value="1"/>
</dbReference>
<dbReference type="Pfam" id="PF00439">
    <property type="entry name" value="Bromodomain"/>
    <property type="match status" value="1"/>
</dbReference>
<name>A0A833QW02_9POAL</name>
<comment type="caution">
    <text evidence="5">The sequence shown here is derived from an EMBL/GenBank/DDBJ whole genome shotgun (WGS) entry which is preliminary data.</text>
</comment>
<dbReference type="PANTHER" id="PTHR45926">
    <property type="entry name" value="OSJNBA0053K19.4 PROTEIN"/>
    <property type="match status" value="1"/>
</dbReference>
<organism evidence="5 6">
    <name type="scientific">Carex littledalei</name>
    <dbReference type="NCBI Taxonomy" id="544730"/>
    <lineage>
        <taxon>Eukaryota</taxon>
        <taxon>Viridiplantae</taxon>
        <taxon>Streptophyta</taxon>
        <taxon>Embryophyta</taxon>
        <taxon>Tracheophyta</taxon>
        <taxon>Spermatophyta</taxon>
        <taxon>Magnoliopsida</taxon>
        <taxon>Liliopsida</taxon>
        <taxon>Poales</taxon>
        <taxon>Cyperaceae</taxon>
        <taxon>Cyperoideae</taxon>
        <taxon>Cariceae</taxon>
        <taxon>Carex</taxon>
        <taxon>Carex subgen. Euthyceras</taxon>
    </lineage>
</organism>
<evidence type="ECO:0000259" key="4">
    <source>
        <dbReference type="PROSITE" id="PS50014"/>
    </source>
</evidence>
<feature type="domain" description="Bromo" evidence="4">
    <location>
        <begin position="120"/>
        <end position="192"/>
    </location>
</feature>
<keyword evidence="1 2" id="KW-0103">Bromodomain</keyword>
<reference evidence="5" key="1">
    <citation type="submission" date="2020-01" db="EMBL/GenBank/DDBJ databases">
        <title>Genome sequence of Kobresia littledalei, the first chromosome-level genome in the family Cyperaceae.</title>
        <authorList>
            <person name="Qu G."/>
        </authorList>
    </citation>
    <scope>NUCLEOTIDE SEQUENCE</scope>
    <source>
        <strain evidence="5">C.B.Clarke</strain>
        <tissue evidence="5">Leaf</tissue>
    </source>
</reference>
<evidence type="ECO:0000256" key="2">
    <source>
        <dbReference type="PROSITE-ProRule" id="PRU00035"/>
    </source>
</evidence>
<keyword evidence="6" id="KW-1185">Reference proteome</keyword>
<proteinExistence type="predicted"/>
<evidence type="ECO:0000313" key="5">
    <source>
        <dbReference type="EMBL" id="KAF3328696.1"/>
    </source>
</evidence>
<feature type="coiled-coil region" evidence="3">
    <location>
        <begin position="297"/>
        <end position="338"/>
    </location>
</feature>
<gene>
    <name evidence="5" type="ORF">FCM35_KLT05774</name>
</gene>
<accession>A0A833QW02</accession>
<dbReference type="Gene3D" id="1.20.920.10">
    <property type="entry name" value="Bromodomain-like"/>
    <property type="match status" value="1"/>
</dbReference>
<dbReference type="AlphaFoldDB" id="A0A833QW02"/>
<dbReference type="InterPro" id="IPR036427">
    <property type="entry name" value="Bromodomain-like_sf"/>
</dbReference>
<dbReference type="Proteomes" id="UP000623129">
    <property type="component" value="Unassembled WGS sequence"/>
</dbReference>
<dbReference type="EMBL" id="SWLB01000015">
    <property type="protein sequence ID" value="KAF3328696.1"/>
    <property type="molecule type" value="Genomic_DNA"/>
</dbReference>
<dbReference type="PROSITE" id="PS50014">
    <property type="entry name" value="BROMODOMAIN_2"/>
    <property type="match status" value="1"/>
</dbReference>
<dbReference type="InterPro" id="IPR001487">
    <property type="entry name" value="Bromodomain"/>
</dbReference>
<dbReference type="OrthoDB" id="615661at2759"/>
<evidence type="ECO:0000256" key="1">
    <source>
        <dbReference type="ARBA" id="ARBA00023117"/>
    </source>
</evidence>
<dbReference type="SUPFAM" id="SSF47370">
    <property type="entry name" value="Bromodomain"/>
    <property type="match status" value="1"/>
</dbReference>
<protein>
    <submittedName>
        <fullName evidence="5">Transcription factor GTE4-like isoform X5</fullName>
    </submittedName>
</protein>
<keyword evidence="3" id="KW-0175">Coiled coil</keyword>